<dbReference type="EMBL" id="BEGY01000037">
    <property type="protein sequence ID" value="GAX78945.1"/>
    <property type="molecule type" value="Genomic_DNA"/>
</dbReference>
<dbReference type="STRING" id="1157962.A0A250X7A5"/>
<dbReference type="OrthoDB" id="529397at2759"/>
<evidence type="ECO:0000313" key="1">
    <source>
        <dbReference type="EMBL" id="GAX78945.1"/>
    </source>
</evidence>
<keyword evidence="2" id="KW-1185">Reference proteome</keyword>
<accession>A0A250X7A5</accession>
<name>A0A250X7A5_9CHLO</name>
<dbReference type="AlphaFoldDB" id="A0A250X7A5"/>
<dbReference type="Proteomes" id="UP000232323">
    <property type="component" value="Unassembled WGS sequence"/>
</dbReference>
<evidence type="ECO:0000313" key="2">
    <source>
        <dbReference type="Proteomes" id="UP000232323"/>
    </source>
</evidence>
<proteinExistence type="predicted"/>
<protein>
    <submittedName>
        <fullName evidence="1">Uncharacterized protein</fullName>
    </submittedName>
</protein>
<gene>
    <name evidence="1" type="ORF">CEUSTIGMA_g6385.t1</name>
</gene>
<reference evidence="1 2" key="1">
    <citation type="submission" date="2017-08" db="EMBL/GenBank/DDBJ databases">
        <title>Acidophilic green algal genome provides insights into adaptation to an acidic environment.</title>
        <authorList>
            <person name="Hirooka S."/>
            <person name="Hirose Y."/>
            <person name="Kanesaki Y."/>
            <person name="Higuchi S."/>
            <person name="Fujiwara T."/>
            <person name="Onuma R."/>
            <person name="Era A."/>
            <person name="Ohbayashi R."/>
            <person name="Uzuka A."/>
            <person name="Nozaki H."/>
            <person name="Yoshikawa H."/>
            <person name="Miyagishima S.Y."/>
        </authorList>
    </citation>
    <scope>NUCLEOTIDE SEQUENCE [LARGE SCALE GENOMIC DNA]</scope>
    <source>
        <strain evidence="1 2">NIES-2499</strain>
    </source>
</reference>
<sequence length="627" mass="69630">MMRVLLAAKKQDFPQVLAAQTRAFLSIPKVNFSEDVSTMKSTAKDAPSSINDFKTKLADTEKLLKLLHSYKEIGDSKNEPYLKFHNPRTFEDLSGSVPNFRALHLKAGEVPKFFDSVLMRRADEAVEKKDQWWDERKKAAELAAAGTTFKPFPKVPVPAWTYGKNVPLAALNSSTDSYMKSLEPKRKLKLPVLPATVKDSLAAFTNSIKQEKSLPEIQSMLVQALAEKAVVEESGKILEDFKFVSYSTAHKMIAARRAQVHERYLKLWAKKVLVAPESAVVPLKEVDYQLASKFEGVAPSYSDLLSSVSAGTKTFGQLMSEAPAFKTFLLKRESTDSVVAEFPTSDADKQGAALAVKLEDPQAALEHVLGPEMRPVGSGASLISEQIKAITEHKYGPDRYQYKEGLKLAAKYAEEEKALAEELKGAYGPDVDVKVFQANPRTPVQVLLDQQKAMAARSAEFAVAKQAAEDAYSSYAVTKKQQFLSDPSNVSFEEVLHPELVHELLEIELTELAQAEAAIDEAEEEELWALTLAAQLKHLKKHFGVDLPHGVLAHMDPILVKKIDFETTYGLDDWDSVLEDTGSEYAKEQWGVESLSHHFLPLIRYRRAKARAASGKWDAEVAGVVRH</sequence>
<organism evidence="1 2">
    <name type="scientific">Chlamydomonas eustigma</name>
    <dbReference type="NCBI Taxonomy" id="1157962"/>
    <lineage>
        <taxon>Eukaryota</taxon>
        <taxon>Viridiplantae</taxon>
        <taxon>Chlorophyta</taxon>
        <taxon>core chlorophytes</taxon>
        <taxon>Chlorophyceae</taxon>
        <taxon>CS clade</taxon>
        <taxon>Chlamydomonadales</taxon>
        <taxon>Chlamydomonadaceae</taxon>
        <taxon>Chlamydomonas</taxon>
    </lineage>
</organism>
<comment type="caution">
    <text evidence="1">The sequence shown here is derived from an EMBL/GenBank/DDBJ whole genome shotgun (WGS) entry which is preliminary data.</text>
</comment>